<dbReference type="Pfam" id="PF01011">
    <property type="entry name" value="PQQ"/>
    <property type="match status" value="2"/>
</dbReference>
<evidence type="ECO:0000256" key="7">
    <source>
        <dbReference type="ARBA" id="ARBA00023002"/>
    </source>
</evidence>
<feature type="binding site" description="axial binding residue" evidence="12">
    <location>
        <position position="629"/>
    </location>
    <ligand>
        <name>heme c</name>
        <dbReference type="ChEBI" id="CHEBI:61717"/>
    </ligand>
    <ligandPart>
        <name>Fe</name>
        <dbReference type="ChEBI" id="CHEBI:18248"/>
    </ligandPart>
</feature>
<dbReference type="GO" id="GO:0009055">
    <property type="term" value="F:electron transfer activity"/>
    <property type="evidence" value="ECO:0007669"/>
    <property type="project" value="InterPro"/>
</dbReference>
<dbReference type="Pfam" id="PF13442">
    <property type="entry name" value="Cytochrome_CBB3"/>
    <property type="match status" value="1"/>
</dbReference>
<keyword evidence="9 13" id="KW-1015">Disulfide bond</keyword>
<dbReference type="AlphaFoldDB" id="A0A975D615"/>
<feature type="binding site" description="covalent" evidence="11">
    <location>
        <position position="628"/>
    </location>
    <ligand>
        <name>heme c</name>
        <dbReference type="ChEBI" id="CHEBI:61717"/>
    </ligand>
</feature>
<gene>
    <name evidence="16" type="ORF">HRJ34_07645</name>
</gene>
<keyword evidence="8 12" id="KW-0408">Iron</keyword>
<feature type="binding site" evidence="11">
    <location>
        <position position="138"/>
    </location>
    <ligand>
        <name>pyrroloquinoline quinone</name>
        <dbReference type="ChEBI" id="CHEBI:58442"/>
    </ligand>
</feature>
<evidence type="ECO:0000256" key="11">
    <source>
        <dbReference type="PIRSR" id="PIRSR617512-2"/>
    </source>
</evidence>
<evidence type="ECO:0000256" key="4">
    <source>
        <dbReference type="ARBA" id="ARBA00022729"/>
    </source>
</evidence>
<feature type="domain" description="Cytochrome c" evidence="15">
    <location>
        <begin position="612"/>
        <end position="690"/>
    </location>
</feature>
<dbReference type="GO" id="GO:0016020">
    <property type="term" value="C:membrane"/>
    <property type="evidence" value="ECO:0007669"/>
    <property type="project" value="InterPro"/>
</dbReference>
<dbReference type="Proteomes" id="UP000664914">
    <property type="component" value="Chromosome"/>
</dbReference>
<evidence type="ECO:0000256" key="13">
    <source>
        <dbReference type="PIRSR" id="PIRSR617512-4"/>
    </source>
</evidence>
<keyword evidence="7 16" id="KW-0560">Oxidoreductase</keyword>
<keyword evidence="5 12" id="KW-0106">Calcium</keyword>
<organism evidence="16 17">
    <name type="scientific">Rhizorhabdus wittichii</name>
    <dbReference type="NCBI Taxonomy" id="160791"/>
    <lineage>
        <taxon>Bacteria</taxon>
        <taxon>Pseudomonadati</taxon>
        <taxon>Pseudomonadota</taxon>
        <taxon>Alphaproteobacteria</taxon>
        <taxon>Sphingomonadales</taxon>
        <taxon>Sphingomonadaceae</taxon>
        <taxon>Rhizorhabdus</taxon>
    </lineage>
</organism>
<feature type="binding site" evidence="12">
    <location>
        <position position="203"/>
    </location>
    <ligand>
        <name>Ca(2+)</name>
        <dbReference type="ChEBI" id="CHEBI:29108"/>
    </ligand>
</feature>
<dbReference type="EC" id="1.1.2.-" evidence="16"/>
<comment type="cofactor">
    <cofactor evidence="11">
        <name>heme c</name>
        <dbReference type="ChEBI" id="CHEBI:61717"/>
    </cofactor>
    <text evidence="11">Binds 1 heme c group per subunit.</text>
</comment>
<dbReference type="Gene3D" id="1.10.760.10">
    <property type="entry name" value="Cytochrome c-like domain"/>
    <property type="match status" value="1"/>
</dbReference>
<dbReference type="PROSITE" id="PS51007">
    <property type="entry name" value="CYTC"/>
    <property type="match status" value="1"/>
</dbReference>
<feature type="active site" description="Proton acceptor" evidence="10">
    <location>
        <position position="329"/>
    </location>
</feature>
<dbReference type="InterPro" id="IPR001479">
    <property type="entry name" value="Quinoprotein_DH_CS"/>
</dbReference>
<protein>
    <submittedName>
        <fullName evidence="16">PQQ-dependent dehydrogenase, methanol/ethanol family</fullName>
        <ecNumber evidence="16">1.1.2.-</ecNumber>
    </submittedName>
</protein>
<dbReference type="InterPro" id="IPR002372">
    <property type="entry name" value="PQQ_rpt_dom"/>
</dbReference>
<dbReference type="InterPro" id="IPR011047">
    <property type="entry name" value="Quinoprotein_ADH-like_sf"/>
</dbReference>
<dbReference type="CDD" id="cd10279">
    <property type="entry name" value="PQQ_ADH_II"/>
    <property type="match status" value="1"/>
</dbReference>
<dbReference type="PANTHER" id="PTHR32303">
    <property type="entry name" value="QUINOPROTEIN ALCOHOL DEHYDROGENASE (CYTOCHROME C)"/>
    <property type="match status" value="1"/>
</dbReference>
<evidence type="ECO:0000256" key="9">
    <source>
        <dbReference type="ARBA" id="ARBA00023157"/>
    </source>
</evidence>
<feature type="binding site" description="axial binding residue" evidence="12">
    <location>
        <position position="667"/>
    </location>
    <ligand>
        <name>heme c</name>
        <dbReference type="ChEBI" id="CHEBI:61717"/>
    </ligand>
    <ligandPart>
        <name>Fe</name>
        <dbReference type="ChEBI" id="CHEBI:18248"/>
    </ligandPart>
</feature>
<keyword evidence="4 14" id="KW-0732">Signal</keyword>
<proteinExistence type="inferred from homology"/>
<dbReference type="GO" id="GO:0005509">
    <property type="term" value="F:calcium ion binding"/>
    <property type="evidence" value="ECO:0007669"/>
    <property type="project" value="InterPro"/>
</dbReference>
<feature type="binding site" evidence="11">
    <location>
        <begin position="201"/>
        <end position="202"/>
    </location>
    <ligand>
        <name>pyrroloquinoline quinone</name>
        <dbReference type="ChEBI" id="CHEBI:58442"/>
    </ligand>
</feature>
<reference evidence="16" key="1">
    <citation type="submission" date="2020-07" db="EMBL/GenBank/DDBJ databases">
        <authorList>
            <person name="Camacho E."/>
        </authorList>
    </citation>
    <scope>NUCLEOTIDE SEQUENCE</scope>
    <source>
        <strain evidence="16">MPO218</strain>
    </source>
</reference>
<dbReference type="SUPFAM" id="SSF50998">
    <property type="entry name" value="Quinoprotein alcohol dehydrogenase-like"/>
    <property type="match status" value="1"/>
</dbReference>
<evidence type="ECO:0000256" key="12">
    <source>
        <dbReference type="PIRSR" id="PIRSR617512-3"/>
    </source>
</evidence>
<accession>A0A975D615</accession>
<comment type="cofactor">
    <cofactor evidence="11">
        <name>pyrroloquinoline quinone</name>
        <dbReference type="ChEBI" id="CHEBI:58442"/>
    </cofactor>
    <text evidence="11">Binds 1 PQQ group per subunit.</text>
</comment>
<evidence type="ECO:0000256" key="14">
    <source>
        <dbReference type="SAM" id="SignalP"/>
    </source>
</evidence>
<feature type="binding site" evidence="11">
    <location>
        <position position="264"/>
    </location>
    <ligand>
        <name>pyrroloquinoline quinone</name>
        <dbReference type="ChEBI" id="CHEBI:58442"/>
    </ligand>
</feature>
<comment type="cofactor">
    <cofactor evidence="12">
        <name>Ca(2+)</name>
        <dbReference type="ChEBI" id="CHEBI:29108"/>
    </cofactor>
    <text evidence="12">Binds 1 Ca(2+) ion per subunit.</text>
</comment>
<evidence type="ECO:0000256" key="1">
    <source>
        <dbReference type="ARBA" id="ARBA00008156"/>
    </source>
</evidence>
<comment type="similarity">
    <text evidence="1">Belongs to the bacterial PQQ dehydrogenase family.</text>
</comment>
<evidence type="ECO:0000256" key="8">
    <source>
        <dbReference type="ARBA" id="ARBA00023004"/>
    </source>
</evidence>
<keyword evidence="3 12" id="KW-0479">Metal-binding</keyword>
<feature type="binding site" evidence="12">
    <location>
        <position position="284"/>
    </location>
    <ligand>
        <name>Ca(2+)</name>
        <dbReference type="ChEBI" id="CHEBI:29108"/>
    </ligand>
</feature>
<feature type="signal peptide" evidence="14">
    <location>
        <begin position="1"/>
        <end position="31"/>
    </location>
</feature>
<feature type="binding site" evidence="11">
    <location>
        <position position="86"/>
    </location>
    <ligand>
        <name>pyrroloquinoline quinone</name>
        <dbReference type="ChEBI" id="CHEBI:58442"/>
    </ligand>
</feature>
<keyword evidence="2 11" id="KW-0349">Heme</keyword>
<dbReference type="SMART" id="SM00564">
    <property type="entry name" value="PQQ"/>
    <property type="match status" value="6"/>
</dbReference>
<dbReference type="GO" id="GO:0016614">
    <property type="term" value="F:oxidoreductase activity, acting on CH-OH group of donors"/>
    <property type="evidence" value="ECO:0007669"/>
    <property type="project" value="InterPro"/>
</dbReference>
<dbReference type="GO" id="GO:0020037">
    <property type="term" value="F:heme binding"/>
    <property type="evidence" value="ECO:0007669"/>
    <property type="project" value="InterPro"/>
</dbReference>
<reference evidence="16" key="2">
    <citation type="submission" date="2021-04" db="EMBL/GenBank/DDBJ databases">
        <title>Isolation and genomic analysis of the ibuprofen-degrading bacterium Sphingomonas strain MPO218.</title>
        <authorList>
            <person name="Aulestia M."/>
            <person name="Flores A."/>
            <person name="Mangas E.L."/>
            <person name="Perez-Pulido A.J."/>
            <person name="Santero E."/>
            <person name="Camacho E.M."/>
        </authorList>
    </citation>
    <scope>NUCLEOTIDE SEQUENCE</scope>
    <source>
        <strain evidence="16">MPO218</strain>
    </source>
</reference>
<name>A0A975D615_9SPHN</name>
<feature type="binding site" evidence="11">
    <location>
        <position position="185"/>
    </location>
    <ligand>
        <name>pyrroloquinoline quinone</name>
        <dbReference type="ChEBI" id="CHEBI:58442"/>
    </ligand>
</feature>
<evidence type="ECO:0000256" key="5">
    <source>
        <dbReference type="ARBA" id="ARBA00022837"/>
    </source>
</evidence>
<dbReference type="PROSITE" id="PS00364">
    <property type="entry name" value="BACTERIAL_PQQ_2"/>
    <property type="match status" value="1"/>
</dbReference>
<feature type="chain" id="PRO_5037984430" evidence="14">
    <location>
        <begin position="32"/>
        <end position="698"/>
    </location>
</feature>
<feature type="binding site" evidence="12">
    <location>
        <position position="329"/>
    </location>
    <ligand>
        <name>Ca(2+)</name>
        <dbReference type="ChEBI" id="CHEBI:29108"/>
    </ligand>
</feature>
<feature type="disulfide bond" evidence="13">
    <location>
        <begin position="132"/>
        <end position="133"/>
    </location>
</feature>
<evidence type="ECO:0000256" key="6">
    <source>
        <dbReference type="ARBA" id="ARBA00022891"/>
    </source>
</evidence>
<feature type="binding site" description="covalent" evidence="11">
    <location>
        <position position="625"/>
    </location>
    <ligand>
        <name>heme c</name>
        <dbReference type="ChEBI" id="CHEBI:61717"/>
    </ligand>
</feature>
<keyword evidence="6 11" id="KW-0634">PQQ</keyword>
<sequence length="698" mass="74403">MRAIGGMGMKRLVIGLAGAAALAIAASHVTAQEGGSASTVSADEWPYYGRDEKEQRFSPLDQINRATVAKLGLAWSAELDSDRGQEATPIMVDGVIYVSTAWSLVYAFDAATGKQLWSYDPQVPRESLASACCDAVNRGVAVHGGKVFVGTLDGRLVAVDARTGKLAWQVDTLAGQPKTMRYTITGAVRAVKDKVVIGNSGAEFGVRGFVTAYDAATGKLAWRFYLTPNPQGKPDGAASDEVLLARAQSTWGDGEWRNSGGGGTAWDALTYDPDADLLYIGAGNGGPFDYQVRSGGKGDNLFISSIVAVDPDTGRYAWHYQTTPSDSWDYTATQQIMGARLVIGGKPRDVVMQAPKNGYFYVLDRKTGELLSARPFAPVTWSTGIDMTTGRPILAKNVHYQDGPSIQQPGPFGAHSWQAMSYSPRTGLVYIPVQLTPGEYEKLPAFQHRPIGQNAGIAMKEFPEDQLDAIRKAMTGQLLAWDPVAQAARWSVPKRYFVNGGTLATAGDLVFQGDMEGMLAAYDAASGAKLWSFDAGTAIIAPPISYRIKGQQYVAVLSGFGGAGALVGRVVPDNPRRNGRLLVFKLGGTAKLTREPPAPRAPIDVTGLTSTGDPDAGMAEYDRTCTVCHGGNASVAYTADLRRSGALADPALWKAIVIDGALKDMGMVSFAQILTPQRAEDIRAYVLRQARKGQAAGK</sequence>
<evidence type="ECO:0000256" key="10">
    <source>
        <dbReference type="PIRSR" id="PIRSR617512-1"/>
    </source>
</evidence>
<dbReference type="InterPro" id="IPR009056">
    <property type="entry name" value="Cyt_c-like_dom"/>
</dbReference>
<dbReference type="NCBIfam" id="TIGR03075">
    <property type="entry name" value="PQQ_enz_alc_DH"/>
    <property type="match status" value="1"/>
</dbReference>
<evidence type="ECO:0000313" key="17">
    <source>
        <dbReference type="Proteomes" id="UP000664914"/>
    </source>
</evidence>
<dbReference type="GO" id="GO:0030288">
    <property type="term" value="C:outer membrane-bounded periplasmic space"/>
    <property type="evidence" value="ECO:0007669"/>
    <property type="project" value="InterPro"/>
</dbReference>
<dbReference type="InterPro" id="IPR036909">
    <property type="entry name" value="Cyt_c-like_dom_sf"/>
</dbReference>
<dbReference type="InterPro" id="IPR017512">
    <property type="entry name" value="PQQ_MeOH/EtOH_DH"/>
</dbReference>
<dbReference type="RefSeq" id="WP_208633755.1">
    <property type="nucleotide sequence ID" value="NZ_CP059319.1"/>
</dbReference>
<dbReference type="Gene3D" id="2.140.10.10">
    <property type="entry name" value="Quinoprotein alcohol dehydrogenase-like superfamily"/>
    <property type="match status" value="1"/>
</dbReference>
<dbReference type="EMBL" id="CP059319">
    <property type="protein sequence ID" value="QTH23363.1"/>
    <property type="molecule type" value="Genomic_DNA"/>
</dbReference>
<dbReference type="PANTHER" id="PTHR32303:SF20">
    <property type="entry name" value="QUINOPROTEIN ETHANOL DEHYDROGENASE"/>
    <property type="match status" value="1"/>
</dbReference>
<evidence type="ECO:0000256" key="2">
    <source>
        <dbReference type="ARBA" id="ARBA00022617"/>
    </source>
</evidence>
<evidence type="ECO:0000313" key="16">
    <source>
        <dbReference type="EMBL" id="QTH23363.1"/>
    </source>
</evidence>
<dbReference type="InterPro" id="IPR018391">
    <property type="entry name" value="PQQ_b-propeller_rpt"/>
</dbReference>
<evidence type="ECO:0000259" key="15">
    <source>
        <dbReference type="PROSITE" id="PS51007"/>
    </source>
</evidence>
<evidence type="ECO:0000256" key="3">
    <source>
        <dbReference type="ARBA" id="ARBA00022723"/>
    </source>
</evidence>
<dbReference type="SUPFAM" id="SSF46626">
    <property type="entry name" value="Cytochrome c"/>
    <property type="match status" value="1"/>
</dbReference>
<feature type="binding site" evidence="11">
    <location>
        <position position="356"/>
    </location>
    <ligand>
        <name>pyrroloquinoline quinone</name>
        <dbReference type="ChEBI" id="CHEBI:58442"/>
    </ligand>
</feature>